<proteinExistence type="predicted"/>
<sequence length="193" mass="19925">MEEVHRALRIAKRHESSPCPWVPSPDSVVSARWVALNDVPSSGGAIPGKRRLTGDGGNGKVSPSPTDPSGLTGLAKPRGLTGLLPGLTDFPKLLILPKLTLCSRPIRLLLAAVPTPTILSLGPLSPIPKYLISKPPISSATRESLRVCANSGSVTPGPPSLAEPTSLAVCWCKSFGLAADTASLSSPNSVDDG</sequence>
<organism evidence="2 3">
    <name type="scientific">Bondarzewia mesenterica</name>
    <dbReference type="NCBI Taxonomy" id="1095465"/>
    <lineage>
        <taxon>Eukaryota</taxon>
        <taxon>Fungi</taxon>
        <taxon>Dikarya</taxon>
        <taxon>Basidiomycota</taxon>
        <taxon>Agaricomycotina</taxon>
        <taxon>Agaricomycetes</taxon>
        <taxon>Russulales</taxon>
        <taxon>Bondarzewiaceae</taxon>
        <taxon>Bondarzewia</taxon>
    </lineage>
</organism>
<reference evidence="2 3" key="1">
    <citation type="submission" date="2019-02" db="EMBL/GenBank/DDBJ databases">
        <title>Genome sequencing of the rare red list fungi Bondarzewia mesenterica.</title>
        <authorList>
            <person name="Buettner E."/>
            <person name="Kellner H."/>
        </authorList>
    </citation>
    <scope>NUCLEOTIDE SEQUENCE [LARGE SCALE GENOMIC DNA]</scope>
    <source>
        <strain evidence="2 3">DSM 108281</strain>
    </source>
</reference>
<accession>A0A4S4LPX7</accession>
<evidence type="ECO:0000313" key="3">
    <source>
        <dbReference type="Proteomes" id="UP000310158"/>
    </source>
</evidence>
<keyword evidence="3" id="KW-1185">Reference proteome</keyword>
<name>A0A4S4LPX7_9AGAM</name>
<comment type="caution">
    <text evidence="2">The sequence shown here is derived from an EMBL/GenBank/DDBJ whole genome shotgun (WGS) entry which is preliminary data.</text>
</comment>
<protein>
    <submittedName>
        <fullName evidence="2">Uncharacterized protein</fullName>
    </submittedName>
</protein>
<dbReference type="EMBL" id="SGPL01000303">
    <property type="protein sequence ID" value="THH14095.1"/>
    <property type="molecule type" value="Genomic_DNA"/>
</dbReference>
<evidence type="ECO:0000313" key="2">
    <source>
        <dbReference type="EMBL" id="THH14095.1"/>
    </source>
</evidence>
<feature type="region of interest" description="Disordered" evidence="1">
    <location>
        <begin position="42"/>
        <end position="74"/>
    </location>
</feature>
<gene>
    <name evidence="2" type="ORF">EW146_g6194</name>
</gene>
<dbReference type="Proteomes" id="UP000310158">
    <property type="component" value="Unassembled WGS sequence"/>
</dbReference>
<evidence type="ECO:0000256" key="1">
    <source>
        <dbReference type="SAM" id="MobiDB-lite"/>
    </source>
</evidence>
<dbReference type="AlphaFoldDB" id="A0A4S4LPX7"/>